<dbReference type="OrthoDB" id="9808890at2"/>
<keyword evidence="7" id="KW-1185">Reference proteome</keyword>
<protein>
    <submittedName>
        <fullName evidence="6">NLP/P60 protein</fullName>
    </submittedName>
</protein>
<dbReference type="EMBL" id="CP002454">
    <property type="protein sequence ID" value="ADV67505.1"/>
    <property type="molecule type" value="Genomic_DNA"/>
</dbReference>
<evidence type="ECO:0000256" key="1">
    <source>
        <dbReference type="ARBA" id="ARBA00007074"/>
    </source>
</evidence>
<dbReference type="GO" id="GO:0008234">
    <property type="term" value="F:cysteine-type peptidase activity"/>
    <property type="evidence" value="ECO:0007669"/>
    <property type="project" value="UniProtKB-KW"/>
</dbReference>
<evidence type="ECO:0000256" key="4">
    <source>
        <dbReference type="ARBA" id="ARBA00022807"/>
    </source>
</evidence>
<evidence type="ECO:0000256" key="2">
    <source>
        <dbReference type="ARBA" id="ARBA00022670"/>
    </source>
</evidence>
<gene>
    <name evidence="6" type="ordered locus">Deima_1858</name>
</gene>
<dbReference type="InterPro" id="IPR051202">
    <property type="entry name" value="Peptidase_C40"/>
</dbReference>
<dbReference type="InterPro" id="IPR000064">
    <property type="entry name" value="NLP_P60_dom"/>
</dbReference>
<dbReference type="AlphaFoldDB" id="E8U8W6"/>
<evidence type="ECO:0000256" key="3">
    <source>
        <dbReference type="ARBA" id="ARBA00022801"/>
    </source>
</evidence>
<dbReference type="MEROPS" id="C40.009"/>
<dbReference type="InterPro" id="IPR038765">
    <property type="entry name" value="Papain-like_cys_pep_sf"/>
</dbReference>
<evidence type="ECO:0000259" key="5">
    <source>
        <dbReference type="PROSITE" id="PS51935"/>
    </source>
</evidence>
<comment type="similarity">
    <text evidence="1">Belongs to the peptidase C40 family.</text>
</comment>
<organism evidence="6 7">
    <name type="scientific">Deinococcus maricopensis (strain DSM 21211 / LMG 22137 / NRRL B-23946 / LB-34)</name>
    <dbReference type="NCBI Taxonomy" id="709986"/>
    <lineage>
        <taxon>Bacteria</taxon>
        <taxon>Thermotogati</taxon>
        <taxon>Deinococcota</taxon>
        <taxon>Deinococci</taxon>
        <taxon>Deinococcales</taxon>
        <taxon>Deinococcaceae</taxon>
        <taxon>Deinococcus</taxon>
    </lineage>
</organism>
<dbReference type="Gene3D" id="2.30.30.40">
    <property type="entry name" value="SH3 Domains"/>
    <property type="match status" value="1"/>
</dbReference>
<dbReference type="InterPro" id="IPR041382">
    <property type="entry name" value="SH3_16"/>
</dbReference>
<keyword evidence="2" id="KW-0645">Protease</keyword>
<dbReference type="Pfam" id="PF18348">
    <property type="entry name" value="SH3_16"/>
    <property type="match status" value="1"/>
</dbReference>
<reference evidence="6 7" key="1">
    <citation type="journal article" date="2011" name="Stand. Genomic Sci.">
        <title>Complete genome sequence of Deinococcus maricopensis type strain (LB-34).</title>
        <authorList>
            <person name="Pukall R."/>
            <person name="Zeytun A."/>
            <person name="Lucas S."/>
            <person name="Lapidus A."/>
            <person name="Hammon N."/>
            <person name="Deshpande S."/>
            <person name="Nolan M."/>
            <person name="Cheng J.F."/>
            <person name="Pitluck S."/>
            <person name="Liolios K."/>
            <person name="Pagani I."/>
            <person name="Mikhailova N."/>
            <person name="Ivanova N."/>
            <person name="Mavromatis K."/>
            <person name="Pati A."/>
            <person name="Tapia R."/>
            <person name="Han C."/>
            <person name="Goodwin L."/>
            <person name="Chen A."/>
            <person name="Palaniappan K."/>
            <person name="Land M."/>
            <person name="Hauser L."/>
            <person name="Chang Y.J."/>
            <person name="Jeffries C.D."/>
            <person name="Brambilla E.M."/>
            <person name="Rohde M."/>
            <person name="Goker M."/>
            <person name="Detter J.C."/>
            <person name="Woyke T."/>
            <person name="Bristow J."/>
            <person name="Eisen J.A."/>
            <person name="Markowitz V."/>
            <person name="Hugenholtz P."/>
            <person name="Kyrpides N.C."/>
            <person name="Klenk H.P."/>
        </authorList>
    </citation>
    <scope>NUCLEOTIDE SEQUENCE [LARGE SCALE GENOMIC DNA]</scope>
    <source>
        <strain evidence="7">DSM 21211 / LMG 22137 / NRRL B-23946 / LB-34</strain>
    </source>
</reference>
<keyword evidence="3" id="KW-0378">Hydrolase</keyword>
<sequence length="289" mass="31027">MSGASGLDARVHAVDAARRVAEVALRDQLEGEWTYLTPRAAWAARGRVSLRAAPDERTAQVTEALLGEAMEVLEALPDGWAWVRTRHDGYLGFARAGAFTTTAPEPAVTVQVPRAHLFSAPRVSAPILDDVSFGARLPVLTEGPAQEGAYGWWRVAYHEGEAFLHAAATRVPAGGTVRSVAFLQRFLDTPYVWGGRSAWGLDCSGLTQLWAGPGVLPRDADQQQAALAPVEVPSAGDLAFFPGHVGIMLDERRMLHANATHMRVTVDTLGESEYGARLAADLLGFGRLP</sequence>
<dbReference type="eggNOG" id="COG0791">
    <property type="taxonomic scope" value="Bacteria"/>
</dbReference>
<dbReference type="Proteomes" id="UP000008635">
    <property type="component" value="Chromosome"/>
</dbReference>
<evidence type="ECO:0000313" key="7">
    <source>
        <dbReference type="Proteomes" id="UP000008635"/>
    </source>
</evidence>
<dbReference type="HOGENOM" id="CLU_016043_13_3_0"/>
<evidence type="ECO:0000313" key="6">
    <source>
        <dbReference type="EMBL" id="ADV67505.1"/>
    </source>
</evidence>
<dbReference type="Gene3D" id="3.90.1720.10">
    <property type="entry name" value="endopeptidase domain like (from Nostoc punctiforme)"/>
    <property type="match status" value="1"/>
</dbReference>
<reference evidence="7" key="2">
    <citation type="submission" date="2011-01" db="EMBL/GenBank/DDBJ databases">
        <title>The complete genome of Deinococcus maricopensis DSM 21211.</title>
        <authorList>
            <consortium name="US DOE Joint Genome Institute (JGI-PGF)"/>
            <person name="Lucas S."/>
            <person name="Copeland A."/>
            <person name="Lapidus A."/>
            <person name="Goodwin L."/>
            <person name="Pitluck S."/>
            <person name="Kyrpides N."/>
            <person name="Mavromatis K."/>
            <person name="Pagani I."/>
            <person name="Ivanova N."/>
            <person name="Ovchinnikova G."/>
            <person name="Zeytun A."/>
            <person name="Detter J.C."/>
            <person name="Han C."/>
            <person name="Land M."/>
            <person name="Hauser L."/>
            <person name="Markowitz V."/>
            <person name="Cheng J.-F."/>
            <person name="Hugenholtz P."/>
            <person name="Woyke T."/>
            <person name="Wu D."/>
            <person name="Pukall R."/>
            <person name="Gehrich-Schroeter G."/>
            <person name="Brambilla E."/>
            <person name="Klenk H.-P."/>
            <person name="Eisen J.A."/>
        </authorList>
    </citation>
    <scope>NUCLEOTIDE SEQUENCE [LARGE SCALE GENOMIC DNA]</scope>
    <source>
        <strain evidence="7">DSM 21211 / LMG 22137 / NRRL B-23946 / LB-34</strain>
    </source>
</reference>
<proteinExistence type="inferred from homology"/>
<accession>E8U8W6</accession>
<name>E8U8W6_DEIML</name>
<dbReference type="PANTHER" id="PTHR47053:SF1">
    <property type="entry name" value="MUREIN DD-ENDOPEPTIDASE MEPH-RELATED"/>
    <property type="match status" value="1"/>
</dbReference>
<dbReference type="PANTHER" id="PTHR47053">
    <property type="entry name" value="MUREIN DD-ENDOPEPTIDASE MEPH-RELATED"/>
    <property type="match status" value="1"/>
</dbReference>
<dbReference type="STRING" id="709986.Deima_1858"/>
<dbReference type="KEGG" id="dmr:Deima_1858"/>
<dbReference type="RefSeq" id="WP_013557010.1">
    <property type="nucleotide sequence ID" value="NC_014958.1"/>
</dbReference>
<feature type="domain" description="NlpC/P60" evidence="5">
    <location>
        <begin position="173"/>
        <end position="286"/>
    </location>
</feature>
<dbReference type="SUPFAM" id="SSF54001">
    <property type="entry name" value="Cysteine proteinases"/>
    <property type="match status" value="1"/>
</dbReference>
<keyword evidence="4" id="KW-0788">Thiol protease</keyword>
<dbReference type="PROSITE" id="PS51935">
    <property type="entry name" value="NLPC_P60"/>
    <property type="match status" value="1"/>
</dbReference>
<dbReference type="GO" id="GO:0006508">
    <property type="term" value="P:proteolysis"/>
    <property type="evidence" value="ECO:0007669"/>
    <property type="project" value="UniProtKB-KW"/>
</dbReference>
<dbReference type="Pfam" id="PF00877">
    <property type="entry name" value="NLPC_P60"/>
    <property type="match status" value="1"/>
</dbReference>